<feature type="binding site" evidence="8">
    <location>
        <position position="56"/>
    </location>
    <ligand>
        <name>Na(+)</name>
        <dbReference type="ChEBI" id="CHEBI:29101"/>
        <label>1</label>
    </ligand>
</feature>
<feature type="binding site" evidence="8">
    <location>
        <position position="58"/>
    </location>
    <ligand>
        <name>Na(+)</name>
        <dbReference type="ChEBI" id="CHEBI:29101"/>
        <label>1</label>
    </ligand>
</feature>
<feature type="transmembrane region" description="Helical" evidence="11">
    <location>
        <begin position="229"/>
        <end position="248"/>
    </location>
</feature>
<feature type="transmembrane region" description="Helical" evidence="11">
    <location>
        <begin position="122"/>
        <end position="149"/>
    </location>
</feature>
<feature type="binding site" evidence="8">
    <location>
        <position position="410"/>
    </location>
    <ligand>
        <name>Na(+)</name>
        <dbReference type="ChEBI" id="CHEBI:29101"/>
        <label>1</label>
    </ligand>
</feature>
<keyword evidence="5 11" id="KW-1133">Transmembrane helix</keyword>
<gene>
    <name evidence="12" type="ORF">BOX15_Mlig031699g4</name>
</gene>
<evidence type="ECO:0000256" key="5">
    <source>
        <dbReference type="ARBA" id="ARBA00022989"/>
    </source>
</evidence>
<evidence type="ECO:0000256" key="4">
    <source>
        <dbReference type="ARBA" id="ARBA00022692"/>
    </source>
</evidence>
<feature type="transmembrane region" description="Helical" evidence="11">
    <location>
        <begin position="50"/>
        <end position="68"/>
    </location>
</feature>
<comment type="caution">
    <text evidence="12">The sequence shown here is derived from an EMBL/GenBank/DDBJ whole genome shotgun (WGS) entry which is preliminary data.</text>
</comment>
<reference evidence="12 13" key="1">
    <citation type="submission" date="2017-06" db="EMBL/GenBank/DDBJ databases">
        <title>A platform for efficient transgenesis in Macrostomum lignano, a flatworm model organism for stem cell research.</title>
        <authorList>
            <person name="Berezikov E."/>
        </authorList>
    </citation>
    <scope>NUCLEOTIDE SEQUENCE [LARGE SCALE GENOMIC DNA]</scope>
    <source>
        <strain evidence="12">DV1</strain>
        <tissue evidence="12">Whole organism</tissue>
    </source>
</reference>
<feature type="binding site" evidence="8">
    <location>
        <position position="59"/>
    </location>
    <ligand>
        <name>Na(+)</name>
        <dbReference type="ChEBI" id="CHEBI:29101"/>
        <label>1</label>
    </ligand>
</feature>
<feature type="transmembrane region" description="Helical" evidence="11">
    <location>
        <begin position="80"/>
        <end position="101"/>
    </location>
</feature>
<dbReference type="GO" id="GO:0089718">
    <property type="term" value="P:amino acid import across plasma membrane"/>
    <property type="evidence" value="ECO:0007669"/>
    <property type="project" value="TreeGrafter"/>
</dbReference>
<evidence type="ECO:0000256" key="1">
    <source>
        <dbReference type="ARBA" id="ARBA00004141"/>
    </source>
</evidence>
<evidence type="ECO:0000256" key="9">
    <source>
        <dbReference type="PIRSR" id="PIRSR600175-2"/>
    </source>
</evidence>
<evidence type="ECO:0000256" key="11">
    <source>
        <dbReference type="SAM" id="Phobius"/>
    </source>
</evidence>
<dbReference type="GO" id="GO:0005886">
    <property type="term" value="C:plasma membrane"/>
    <property type="evidence" value="ECO:0007669"/>
    <property type="project" value="TreeGrafter"/>
</dbReference>
<dbReference type="Proteomes" id="UP000215902">
    <property type="component" value="Unassembled WGS sequence"/>
</dbReference>
<keyword evidence="7" id="KW-0325">Glycoprotein</keyword>
<dbReference type="PROSITE" id="PS50267">
    <property type="entry name" value="NA_NEUROTRAN_SYMP_3"/>
    <property type="match status" value="1"/>
</dbReference>
<evidence type="ECO:0000313" key="13">
    <source>
        <dbReference type="Proteomes" id="UP000215902"/>
    </source>
</evidence>
<feature type="transmembrane region" description="Helical" evidence="11">
    <location>
        <begin position="260"/>
        <end position="283"/>
    </location>
</feature>
<dbReference type="PROSITE" id="PS00610">
    <property type="entry name" value="NA_NEUROTRAN_SYMP_1"/>
    <property type="match status" value="1"/>
</dbReference>
<feature type="transmembrane region" description="Helical" evidence="11">
    <location>
        <begin position="512"/>
        <end position="531"/>
    </location>
</feature>
<feature type="transmembrane region" description="Helical" evidence="11">
    <location>
        <begin position="436"/>
        <end position="461"/>
    </location>
</feature>
<evidence type="ECO:0000256" key="7">
    <source>
        <dbReference type="ARBA" id="ARBA00023180"/>
    </source>
</evidence>
<feature type="disulfide bond" evidence="9">
    <location>
        <begin position="161"/>
        <end position="170"/>
    </location>
</feature>
<keyword evidence="3 10" id="KW-0813">Transport</keyword>
<dbReference type="AlphaFoldDB" id="A0A267DCN6"/>
<feature type="binding site" evidence="8">
    <location>
        <position position="63"/>
    </location>
    <ligand>
        <name>Na(+)</name>
        <dbReference type="ChEBI" id="CHEBI:29101"/>
        <label>1</label>
    </ligand>
</feature>
<feature type="binding site" evidence="8">
    <location>
        <position position="310"/>
    </location>
    <ligand>
        <name>Na(+)</name>
        <dbReference type="ChEBI" id="CHEBI:29101"/>
        <label>1</label>
    </ligand>
</feature>
<proteinExistence type="inferred from homology"/>
<dbReference type="GO" id="GO:0005283">
    <property type="term" value="F:amino acid:sodium symporter activity"/>
    <property type="evidence" value="ECO:0007669"/>
    <property type="project" value="TreeGrafter"/>
</dbReference>
<dbReference type="PANTHER" id="PTHR11616">
    <property type="entry name" value="SODIUM/CHLORIDE DEPENDENT TRANSPORTER"/>
    <property type="match status" value="1"/>
</dbReference>
<name>A0A267DCN6_9PLAT</name>
<evidence type="ECO:0000256" key="3">
    <source>
        <dbReference type="ARBA" id="ARBA00022448"/>
    </source>
</evidence>
<keyword evidence="13" id="KW-1185">Reference proteome</keyword>
<keyword evidence="8" id="KW-0915">Sodium</keyword>
<evidence type="ECO:0000313" key="12">
    <source>
        <dbReference type="EMBL" id="PAA46342.1"/>
    </source>
</evidence>
<evidence type="ECO:0000256" key="8">
    <source>
        <dbReference type="PIRSR" id="PIRSR600175-1"/>
    </source>
</evidence>
<evidence type="ECO:0000256" key="2">
    <source>
        <dbReference type="ARBA" id="ARBA00006459"/>
    </source>
</evidence>
<dbReference type="PANTHER" id="PTHR11616:SF321">
    <property type="entry name" value="SODIUM-DEPENDENT NUTRIENT AMINO ACID TRANSPORTER 1-RELATED"/>
    <property type="match status" value="1"/>
</dbReference>
<feature type="transmembrane region" description="Helical" evidence="11">
    <location>
        <begin position="551"/>
        <end position="576"/>
    </location>
</feature>
<dbReference type="PRINTS" id="PR00176">
    <property type="entry name" value="NANEUSMPORT"/>
</dbReference>
<keyword evidence="9" id="KW-1015">Disulfide bond</keyword>
<dbReference type="InterPro" id="IPR000175">
    <property type="entry name" value="Na/ntran_symport"/>
</dbReference>
<feature type="binding site" evidence="8">
    <location>
        <position position="411"/>
    </location>
    <ligand>
        <name>Na(+)</name>
        <dbReference type="ChEBI" id="CHEBI:29101"/>
        <label>1</label>
    </ligand>
</feature>
<protein>
    <recommendedName>
        <fullName evidence="10">Transporter</fullName>
    </recommendedName>
</protein>
<feature type="binding site" evidence="8">
    <location>
        <position position="342"/>
    </location>
    <ligand>
        <name>Na(+)</name>
        <dbReference type="ChEBI" id="CHEBI:29101"/>
        <label>1</label>
    </ligand>
</feature>
<keyword evidence="6 11" id="KW-0472">Membrane</keyword>
<comment type="similarity">
    <text evidence="2 10">Belongs to the sodium:neurotransmitter symporter (SNF) (TC 2.A.22) family.</text>
</comment>
<dbReference type="OrthoDB" id="6581954at2759"/>
<dbReference type="GO" id="GO:0046872">
    <property type="term" value="F:metal ion binding"/>
    <property type="evidence" value="ECO:0007669"/>
    <property type="project" value="UniProtKB-KW"/>
</dbReference>
<organism evidence="12 13">
    <name type="scientific">Macrostomum lignano</name>
    <dbReference type="NCBI Taxonomy" id="282301"/>
    <lineage>
        <taxon>Eukaryota</taxon>
        <taxon>Metazoa</taxon>
        <taxon>Spiralia</taxon>
        <taxon>Lophotrochozoa</taxon>
        <taxon>Platyhelminthes</taxon>
        <taxon>Rhabditophora</taxon>
        <taxon>Macrostomorpha</taxon>
        <taxon>Macrostomida</taxon>
        <taxon>Macrostomidae</taxon>
        <taxon>Macrostomum</taxon>
    </lineage>
</organism>
<feature type="transmembrane region" description="Helical" evidence="11">
    <location>
        <begin position="467"/>
        <end position="491"/>
    </location>
</feature>
<keyword evidence="8" id="KW-0479">Metal-binding</keyword>
<dbReference type="SUPFAM" id="SSF161070">
    <property type="entry name" value="SNF-like"/>
    <property type="match status" value="1"/>
</dbReference>
<feature type="transmembrane region" description="Helical" evidence="11">
    <location>
        <begin position="390"/>
        <end position="409"/>
    </location>
</feature>
<keyword evidence="10" id="KW-0769">Symport</keyword>
<evidence type="ECO:0000256" key="6">
    <source>
        <dbReference type="ARBA" id="ARBA00023136"/>
    </source>
</evidence>
<feature type="transmembrane region" description="Helical" evidence="11">
    <location>
        <begin position="336"/>
        <end position="360"/>
    </location>
</feature>
<accession>A0A267DCN6</accession>
<sequence>MTNLDSEAPTVAPIESAEVALKSKLDQPLEVEFTGDENKQRGNWTGKMDFMLSCIGYAVGLGNIWRFPYLCYKNGGGAFLIPYFCFLILCGMPLVFLEMSFGQFSSLSPIAIWKICPIFKGLGYGMVIISGIVCIYYNIIIAWTLFYLVSSFRAQLPWASCLNYWNTDSCAQRSSFNESANASIANASQMAVAANVSGRQVTPSEEFWKYRVLNITSGIEDLGGIRWELFAALLVAWVLVFLCLVRGVKSSGKVVYVTAIFPYLVLILLCIRGVTLPGAVNGLKLYLLPKWHKLLELTVWADAAMQIFYSVGAAWGALITMSSYNRFRNNCLRDAVIVPLLNCGTSVFAGLVIFSIIGFIQSETGSPIEDVVDQGPGLIFVVYPEALTKIFLSPVWSVLFFLMIFTVGLDSQFGMFETMISAFTDEFPKRLSNKKILITALLVAVEFGIGVICVTRGGIFVLQIMDWYSSTFSLMIISFFECVVIGWIYGADRFYRDIELMLGRQPSAWWRVCWRFITPAIILCIFIISIVNHSPVTYGPEDNKYRYPKWAINIGMCLALMSLLPLPLLAAVALYGGSGSLPERIKNALLPSPEWGPMVERFRDQWLSQLSSQERIRTLACTGGKVEGFDQHGSAVPGVAGVHGKVQREDEEDICLNPESSLKTVFASKLTVNSSAN</sequence>
<dbReference type="InterPro" id="IPR037272">
    <property type="entry name" value="SNS_sf"/>
</dbReference>
<keyword evidence="4 10" id="KW-0812">Transmembrane</keyword>
<feature type="transmembrane region" description="Helical" evidence="11">
    <location>
        <begin position="303"/>
        <end position="324"/>
    </location>
</feature>
<dbReference type="Pfam" id="PF00209">
    <property type="entry name" value="SNF"/>
    <property type="match status" value="1"/>
</dbReference>
<evidence type="ECO:0000256" key="10">
    <source>
        <dbReference type="RuleBase" id="RU003732"/>
    </source>
</evidence>
<comment type="subcellular location">
    <subcellularLocation>
        <location evidence="1">Membrane</location>
        <topology evidence="1">Multi-pass membrane protein</topology>
    </subcellularLocation>
</comment>
<dbReference type="EMBL" id="NIVC01004919">
    <property type="protein sequence ID" value="PAA46342.1"/>
    <property type="molecule type" value="Genomic_DNA"/>
</dbReference>